<dbReference type="Gene3D" id="3.40.462.20">
    <property type="match status" value="1"/>
</dbReference>
<gene>
    <name evidence="5" type="ORF">CPB83DRAFT_846957</name>
</gene>
<comment type="caution">
    <text evidence="5">The sequence shown here is derived from an EMBL/GenBank/DDBJ whole genome shotgun (WGS) entry which is preliminary data.</text>
</comment>
<proteinExistence type="inferred from homology"/>
<evidence type="ECO:0000313" key="6">
    <source>
        <dbReference type="Proteomes" id="UP000807306"/>
    </source>
</evidence>
<feature type="chain" id="PRO_5040295866" evidence="3">
    <location>
        <begin position="19"/>
        <end position="574"/>
    </location>
</feature>
<dbReference type="Proteomes" id="UP000807306">
    <property type="component" value="Unassembled WGS sequence"/>
</dbReference>
<dbReference type="PANTHER" id="PTHR13878">
    <property type="entry name" value="GULONOLACTONE OXIDASE"/>
    <property type="match status" value="1"/>
</dbReference>
<protein>
    <submittedName>
        <fullName evidence="5">FAD-binding domain-containing protein</fullName>
    </submittedName>
</protein>
<evidence type="ECO:0000313" key="5">
    <source>
        <dbReference type="EMBL" id="KAF9532541.1"/>
    </source>
</evidence>
<evidence type="ECO:0000256" key="1">
    <source>
        <dbReference type="ARBA" id="ARBA00005466"/>
    </source>
</evidence>
<dbReference type="Pfam" id="PF08031">
    <property type="entry name" value="BBE"/>
    <property type="match status" value="1"/>
</dbReference>
<dbReference type="InterPro" id="IPR012951">
    <property type="entry name" value="BBE"/>
</dbReference>
<keyword evidence="3" id="KW-0732">Signal</keyword>
<evidence type="ECO:0000256" key="3">
    <source>
        <dbReference type="SAM" id="SignalP"/>
    </source>
</evidence>
<dbReference type="PROSITE" id="PS51387">
    <property type="entry name" value="FAD_PCMH"/>
    <property type="match status" value="1"/>
</dbReference>
<dbReference type="InterPro" id="IPR050432">
    <property type="entry name" value="FAD-linked_Oxidoreductases_BP"/>
</dbReference>
<dbReference type="InterPro" id="IPR016169">
    <property type="entry name" value="FAD-bd_PCMH_sub2"/>
</dbReference>
<dbReference type="GO" id="GO:0071949">
    <property type="term" value="F:FAD binding"/>
    <property type="evidence" value="ECO:0007669"/>
    <property type="project" value="InterPro"/>
</dbReference>
<evidence type="ECO:0000256" key="2">
    <source>
        <dbReference type="ARBA" id="ARBA00023002"/>
    </source>
</evidence>
<accession>A0A9P6EMJ2</accession>
<dbReference type="InterPro" id="IPR006094">
    <property type="entry name" value="Oxid_FAD_bind_N"/>
</dbReference>
<dbReference type="EMBL" id="MU157831">
    <property type="protein sequence ID" value="KAF9532541.1"/>
    <property type="molecule type" value="Genomic_DNA"/>
</dbReference>
<dbReference type="Gene3D" id="3.30.465.10">
    <property type="match status" value="2"/>
</dbReference>
<feature type="signal peptide" evidence="3">
    <location>
        <begin position="1"/>
        <end position="18"/>
    </location>
</feature>
<feature type="domain" description="FAD-binding PCMH-type" evidence="4">
    <location>
        <begin position="117"/>
        <end position="302"/>
    </location>
</feature>
<dbReference type="PANTHER" id="PTHR13878:SF91">
    <property type="entry name" value="FAD BINDING DOMAIN PROTEIN (AFU_ORTHOLOGUE AFUA_6G12070)-RELATED"/>
    <property type="match status" value="1"/>
</dbReference>
<dbReference type="OrthoDB" id="9983560at2759"/>
<dbReference type="AlphaFoldDB" id="A0A9P6EMJ2"/>
<dbReference type="Pfam" id="PF01565">
    <property type="entry name" value="FAD_binding_4"/>
    <property type="match status" value="1"/>
</dbReference>
<sequence>MLIQATLLLTTLGFLVSAAPNCRCLYGQPCWPPTSAFALLSQSLSQPLIHPTPIALPCYQNASSDACSTVKARFTDALWRPDQPGGYEKQNFESYTQPNGTIDACYLSTSLGAPCKQGSIPPIGVDARTVKDIQVALEFVRKWNLRVVVKNTGHDYQGRGAGRGAFMIWTHRMKKITYDEKFVPVGGPKNVTFQAITTSAGDQWGDAYAFAAQHNRMLIGAFSLGGSVGTSGGFAMGGGISVFSPKYGLGIDNILQITIITANGTLLVLNAHTHTDLFWAHLGGGPGTFGVLTSVTYNTHPSFPVIIATFHVNLTSGGPDAAKKILVESIKNIPKFTDMGWGGLMYILRPTGMLNGLWAIPGPDPPQNVIRSLLDPYAHFINATSNGNGGIAYTTSSSFYTWYDQTFLGTSGPQVTGNILVGSRLLDRELAEKSTESVVDRILEVDSAFKGFEMVLGGKVSKPTSTGSINPVFRSSLASIFINEAWADGTNSTVINQQIERLKKNIGVLDGISKGSGSYMNSGSLFEKNFQKTFYAASYPRLLAIKKRYDPTSLFVVANGVGSEEWDRELVCRV</sequence>
<name>A0A9P6EMJ2_9AGAR</name>
<keyword evidence="6" id="KW-1185">Reference proteome</keyword>
<dbReference type="GO" id="GO:0016491">
    <property type="term" value="F:oxidoreductase activity"/>
    <property type="evidence" value="ECO:0007669"/>
    <property type="project" value="UniProtKB-KW"/>
</dbReference>
<dbReference type="InterPro" id="IPR016166">
    <property type="entry name" value="FAD-bd_PCMH"/>
</dbReference>
<dbReference type="InterPro" id="IPR036318">
    <property type="entry name" value="FAD-bd_PCMH-like_sf"/>
</dbReference>
<reference evidence="5" key="1">
    <citation type="submission" date="2020-11" db="EMBL/GenBank/DDBJ databases">
        <authorList>
            <consortium name="DOE Joint Genome Institute"/>
            <person name="Ahrendt S."/>
            <person name="Riley R."/>
            <person name="Andreopoulos W."/>
            <person name="Labutti K."/>
            <person name="Pangilinan J."/>
            <person name="Ruiz-Duenas F.J."/>
            <person name="Barrasa J.M."/>
            <person name="Sanchez-Garcia M."/>
            <person name="Camarero S."/>
            <person name="Miyauchi S."/>
            <person name="Serrano A."/>
            <person name="Linde D."/>
            <person name="Babiker R."/>
            <person name="Drula E."/>
            <person name="Ayuso-Fernandez I."/>
            <person name="Pacheco R."/>
            <person name="Padilla G."/>
            <person name="Ferreira P."/>
            <person name="Barriuso J."/>
            <person name="Kellner H."/>
            <person name="Castanera R."/>
            <person name="Alfaro M."/>
            <person name="Ramirez L."/>
            <person name="Pisabarro A.G."/>
            <person name="Kuo A."/>
            <person name="Tritt A."/>
            <person name="Lipzen A."/>
            <person name="He G."/>
            <person name="Yan M."/>
            <person name="Ng V."/>
            <person name="Cullen D."/>
            <person name="Martin F."/>
            <person name="Rosso M.-N."/>
            <person name="Henrissat B."/>
            <person name="Hibbett D."/>
            <person name="Martinez A.T."/>
            <person name="Grigoriev I.V."/>
        </authorList>
    </citation>
    <scope>NUCLEOTIDE SEQUENCE</scope>
    <source>
        <strain evidence="5">CBS 506.95</strain>
    </source>
</reference>
<comment type="similarity">
    <text evidence="1">Belongs to the oxygen-dependent FAD-linked oxidoreductase family.</text>
</comment>
<keyword evidence="2" id="KW-0560">Oxidoreductase</keyword>
<dbReference type="SUPFAM" id="SSF56176">
    <property type="entry name" value="FAD-binding/transporter-associated domain-like"/>
    <property type="match status" value="1"/>
</dbReference>
<organism evidence="5 6">
    <name type="scientific">Crepidotus variabilis</name>
    <dbReference type="NCBI Taxonomy" id="179855"/>
    <lineage>
        <taxon>Eukaryota</taxon>
        <taxon>Fungi</taxon>
        <taxon>Dikarya</taxon>
        <taxon>Basidiomycota</taxon>
        <taxon>Agaricomycotina</taxon>
        <taxon>Agaricomycetes</taxon>
        <taxon>Agaricomycetidae</taxon>
        <taxon>Agaricales</taxon>
        <taxon>Agaricineae</taxon>
        <taxon>Crepidotaceae</taxon>
        <taxon>Crepidotus</taxon>
    </lineage>
</organism>
<evidence type="ECO:0000259" key="4">
    <source>
        <dbReference type="PROSITE" id="PS51387"/>
    </source>
</evidence>